<reference evidence="1" key="1">
    <citation type="journal article" date="2014" name="Front. Microbiol.">
        <title>High frequency of phylogenetically diverse reductive dehalogenase-homologous genes in deep subseafloor sedimentary metagenomes.</title>
        <authorList>
            <person name="Kawai M."/>
            <person name="Futagami T."/>
            <person name="Toyoda A."/>
            <person name="Takaki Y."/>
            <person name="Nishi S."/>
            <person name="Hori S."/>
            <person name="Arai W."/>
            <person name="Tsubouchi T."/>
            <person name="Morono Y."/>
            <person name="Uchiyama I."/>
            <person name="Ito T."/>
            <person name="Fujiyama A."/>
            <person name="Inagaki F."/>
            <person name="Takami H."/>
        </authorList>
    </citation>
    <scope>NUCLEOTIDE SEQUENCE</scope>
    <source>
        <strain evidence="1">Expedition CK06-06</strain>
    </source>
</reference>
<dbReference type="InterPro" id="IPR029044">
    <property type="entry name" value="Nucleotide-diphossugar_trans"/>
</dbReference>
<organism evidence="1">
    <name type="scientific">marine sediment metagenome</name>
    <dbReference type="NCBI Taxonomy" id="412755"/>
    <lineage>
        <taxon>unclassified sequences</taxon>
        <taxon>metagenomes</taxon>
        <taxon>ecological metagenomes</taxon>
    </lineage>
</organism>
<evidence type="ECO:0000313" key="1">
    <source>
        <dbReference type="EMBL" id="GAI37357.1"/>
    </source>
</evidence>
<dbReference type="AlphaFoldDB" id="X1N017"/>
<dbReference type="SUPFAM" id="SSF53448">
    <property type="entry name" value="Nucleotide-diphospho-sugar transferases"/>
    <property type="match status" value="1"/>
</dbReference>
<feature type="non-terminal residue" evidence="1">
    <location>
        <position position="144"/>
    </location>
</feature>
<comment type="caution">
    <text evidence="1">The sequence shown here is derived from an EMBL/GenBank/DDBJ whole genome shotgun (WGS) entry which is preliminary data.</text>
</comment>
<protein>
    <recommendedName>
        <fullName evidence="2">Nucleotide-diphospho-sugar transferase domain-containing protein</fullName>
    </recommendedName>
</protein>
<accession>X1N017</accession>
<sequence>MLLTAVDKDYLLKEGQFLIKSCAKFEPEQKFYLYLVNAEKDLDEEIKKWHPNIIIEHAEFSYDPEKWRGLMCSARSIPLESVLTSYKEPTIYLDSDILLMGHLTELFEQLKDNDVMIRLRSELKLKGPAGTEHSAKFNSGVIAV</sequence>
<dbReference type="EMBL" id="BARV01032732">
    <property type="protein sequence ID" value="GAI37357.1"/>
    <property type="molecule type" value="Genomic_DNA"/>
</dbReference>
<gene>
    <name evidence="1" type="ORF">S06H3_51568</name>
</gene>
<dbReference type="Gene3D" id="3.90.550.10">
    <property type="entry name" value="Spore Coat Polysaccharide Biosynthesis Protein SpsA, Chain A"/>
    <property type="match status" value="1"/>
</dbReference>
<name>X1N017_9ZZZZ</name>
<proteinExistence type="predicted"/>
<evidence type="ECO:0008006" key="2">
    <source>
        <dbReference type="Google" id="ProtNLM"/>
    </source>
</evidence>